<gene>
    <name evidence="3" type="ORF">ABRY99_09160</name>
</gene>
<dbReference type="SUPFAM" id="SSF56524">
    <property type="entry name" value="Oxidoreductase molybdopterin-binding domain"/>
    <property type="match status" value="1"/>
</dbReference>
<feature type="domain" description="Oxidoreductase molybdopterin-binding" evidence="2">
    <location>
        <begin position="95"/>
        <end position="169"/>
    </location>
</feature>
<reference evidence="3" key="1">
    <citation type="submission" date="2024-05" db="EMBL/GenBank/DDBJ databases">
        <authorList>
            <person name="Luo Y.-C."/>
            <person name="Nicholds J."/>
            <person name="Mortimer T."/>
            <person name="Maboni G."/>
        </authorList>
    </citation>
    <scope>NUCLEOTIDE SEQUENCE</scope>
    <source>
        <strain evidence="3">153920</strain>
    </source>
</reference>
<evidence type="ECO:0000256" key="1">
    <source>
        <dbReference type="SAM" id="Phobius"/>
    </source>
</evidence>
<dbReference type="AlphaFoldDB" id="A0AB39CGJ5"/>
<dbReference type="Pfam" id="PF00174">
    <property type="entry name" value="Oxidored_molyb"/>
    <property type="match status" value="1"/>
</dbReference>
<keyword evidence="1" id="KW-0472">Membrane</keyword>
<evidence type="ECO:0000313" key="3">
    <source>
        <dbReference type="EMBL" id="XDJ41121.1"/>
    </source>
</evidence>
<organism evidence="3">
    <name type="scientific">Castellaniella ginsengisoli</name>
    <dbReference type="NCBI Taxonomy" id="546114"/>
    <lineage>
        <taxon>Bacteria</taxon>
        <taxon>Pseudomonadati</taxon>
        <taxon>Pseudomonadota</taxon>
        <taxon>Betaproteobacteria</taxon>
        <taxon>Burkholderiales</taxon>
        <taxon>Alcaligenaceae</taxon>
        <taxon>Castellaniella</taxon>
    </lineage>
</organism>
<keyword evidence="1" id="KW-1133">Transmembrane helix</keyword>
<proteinExistence type="predicted"/>
<dbReference type="InterPro" id="IPR000572">
    <property type="entry name" value="OxRdtase_Mopterin-bd_dom"/>
</dbReference>
<accession>A0AB39CGJ5</accession>
<dbReference type="RefSeq" id="WP_368643076.1">
    <property type="nucleotide sequence ID" value="NZ_CP158252.1"/>
</dbReference>
<protein>
    <submittedName>
        <fullName evidence="3">Molybdopterin-dependent oxidoreductase</fullName>
    </submittedName>
</protein>
<dbReference type="Gene3D" id="3.90.420.10">
    <property type="entry name" value="Oxidoreductase, molybdopterin-binding domain"/>
    <property type="match status" value="1"/>
</dbReference>
<evidence type="ECO:0000259" key="2">
    <source>
        <dbReference type="Pfam" id="PF00174"/>
    </source>
</evidence>
<name>A0AB39CGJ5_9BURK</name>
<dbReference type="EMBL" id="CP158252">
    <property type="protein sequence ID" value="XDJ41121.1"/>
    <property type="molecule type" value="Genomic_DNA"/>
</dbReference>
<sequence length="195" mass="21673">MIFFSRLSPKAAGRRRRRTDGRRLMLLGGLYLVLLAVVAVLIATFIRPLDITVPAARSAASGVTVLTVESRGQSFRFDMRALEALPQRTYRVTTPWYLRPVTFQGPLLRDVLAAAGAGSGTRIEAVAVNDYAATIPFEHAQAYDVIIALRMDGKPMSPRDKGPLFVVYPYDRLPPEVRELSFGLSVWQLDGLRVR</sequence>
<feature type="transmembrane region" description="Helical" evidence="1">
    <location>
        <begin position="24"/>
        <end position="46"/>
    </location>
</feature>
<dbReference type="InterPro" id="IPR036374">
    <property type="entry name" value="OxRdtase_Mopterin-bd_sf"/>
</dbReference>
<keyword evidence="1" id="KW-0812">Transmembrane</keyword>